<feature type="chain" id="PRO_5043902461" description="Macroglobulin domain-containing protein" evidence="1">
    <location>
        <begin position="26"/>
        <end position="166"/>
    </location>
</feature>
<keyword evidence="1" id="KW-0732">Signal</keyword>
<dbReference type="AlphaFoldDB" id="A0AAW6M624"/>
<evidence type="ECO:0000313" key="2">
    <source>
        <dbReference type="EMBL" id="MDE8695154.1"/>
    </source>
</evidence>
<dbReference type="EMBL" id="JARFID010000011">
    <property type="protein sequence ID" value="MDE8695154.1"/>
    <property type="molecule type" value="Genomic_DNA"/>
</dbReference>
<feature type="signal peptide" evidence="1">
    <location>
        <begin position="1"/>
        <end position="25"/>
    </location>
</feature>
<comment type="caution">
    <text evidence="2">The sequence shown here is derived from an EMBL/GenBank/DDBJ whole genome shotgun (WGS) entry which is preliminary data.</text>
</comment>
<dbReference type="Proteomes" id="UP001221924">
    <property type="component" value="Unassembled WGS sequence"/>
</dbReference>
<dbReference type="Gene3D" id="2.60.40.1930">
    <property type="match status" value="1"/>
</dbReference>
<sequence>MKNNRIRYYLSLWVILFVSIFTSNAQQTDTIYMNNIVSSFKQVTNLPQEKVYLHTDKPYYFAGDTIWLKAYLVNAITHFSGNGSHYVYVELINRKNKVQQRIKIRQREDIFSSFIPLSKSLEAGDYYLRAYTHWMLNEKSDYYYSKNLKVFASQSSFIYPEIRYEL</sequence>
<evidence type="ECO:0000313" key="3">
    <source>
        <dbReference type="Proteomes" id="UP001221924"/>
    </source>
</evidence>
<protein>
    <recommendedName>
        <fullName evidence="4">Macroglobulin domain-containing protein</fullName>
    </recommendedName>
</protein>
<name>A0AAW6M624_9BACE</name>
<gene>
    <name evidence="2" type="ORF">PZH42_13670</name>
</gene>
<organism evidence="2 3">
    <name type="scientific">Bacteroides cellulosilyticus</name>
    <dbReference type="NCBI Taxonomy" id="246787"/>
    <lineage>
        <taxon>Bacteria</taxon>
        <taxon>Pseudomonadati</taxon>
        <taxon>Bacteroidota</taxon>
        <taxon>Bacteroidia</taxon>
        <taxon>Bacteroidales</taxon>
        <taxon>Bacteroidaceae</taxon>
        <taxon>Bacteroides</taxon>
    </lineage>
</organism>
<proteinExistence type="predicted"/>
<accession>A0AAW6M624</accession>
<evidence type="ECO:0000256" key="1">
    <source>
        <dbReference type="SAM" id="SignalP"/>
    </source>
</evidence>
<reference evidence="2" key="1">
    <citation type="submission" date="2023-03" db="EMBL/GenBank/DDBJ databases">
        <title>DFI Biobank Strains.</title>
        <authorList>
            <person name="Mostad J."/>
            <person name="Paddock L."/>
            <person name="Medina S."/>
            <person name="Waligurski E."/>
            <person name="Barat B."/>
            <person name="Smith R."/>
            <person name="Burgo V."/>
            <person name="Metcalfe C."/>
            <person name="Woodson C."/>
            <person name="Sundararajan A."/>
            <person name="Ramaswamy R."/>
            <person name="Lin H."/>
            <person name="Pamer E.G."/>
        </authorList>
    </citation>
    <scope>NUCLEOTIDE SEQUENCE</scope>
    <source>
        <strain evidence="2">DFI.9.5</strain>
    </source>
</reference>
<evidence type="ECO:0008006" key="4">
    <source>
        <dbReference type="Google" id="ProtNLM"/>
    </source>
</evidence>